<feature type="region of interest" description="Disordered" evidence="1">
    <location>
        <begin position="1"/>
        <end position="60"/>
    </location>
</feature>
<evidence type="ECO:0000313" key="2">
    <source>
        <dbReference type="EMBL" id="CAG8450924.1"/>
    </source>
</evidence>
<gene>
    <name evidence="2" type="ORF">DEBURN_LOCUS2130</name>
</gene>
<reference evidence="2" key="1">
    <citation type="submission" date="2021-06" db="EMBL/GenBank/DDBJ databases">
        <authorList>
            <person name="Kallberg Y."/>
            <person name="Tangrot J."/>
            <person name="Rosling A."/>
        </authorList>
    </citation>
    <scope>NUCLEOTIDE SEQUENCE</scope>
    <source>
        <strain evidence="2">AZ414A</strain>
    </source>
</reference>
<name>A0A9N8VHN4_9GLOM</name>
<accession>A0A9N8VHN4</accession>
<feature type="compositionally biased region" description="Basic and acidic residues" evidence="1">
    <location>
        <begin position="13"/>
        <end position="32"/>
    </location>
</feature>
<comment type="caution">
    <text evidence="2">The sequence shown here is derived from an EMBL/GenBank/DDBJ whole genome shotgun (WGS) entry which is preliminary data.</text>
</comment>
<dbReference type="Proteomes" id="UP000789706">
    <property type="component" value="Unassembled WGS sequence"/>
</dbReference>
<sequence>KDVLKTIKSVKKSTGDKNVYKSEVKPTPEGMKKNKNNQIGNQSDLACSSVKNSASQQQDM</sequence>
<feature type="compositionally biased region" description="Polar residues" evidence="1">
    <location>
        <begin position="36"/>
        <end position="60"/>
    </location>
</feature>
<protein>
    <submittedName>
        <fullName evidence="2">6747_t:CDS:1</fullName>
    </submittedName>
</protein>
<evidence type="ECO:0000313" key="3">
    <source>
        <dbReference type="Proteomes" id="UP000789706"/>
    </source>
</evidence>
<dbReference type="AlphaFoldDB" id="A0A9N8VHN4"/>
<proteinExistence type="predicted"/>
<organism evidence="2 3">
    <name type="scientific">Diversispora eburnea</name>
    <dbReference type="NCBI Taxonomy" id="1213867"/>
    <lineage>
        <taxon>Eukaryota</taxon>
        <taxon>Fungi</taxon>
        <taxon>Fungi incertae sedis</taxon>
        <taxon>Mucoromycota</taxon>
        <taxon>Glomeromycotina</taxon>
        <taxon>Glomeromycetes</taxon>
        <taxon>Diversisporales</taxon>
        <taxon>Diversisporaceae</taxon>
        <taxon>Diversispora</taxon>
    </lineage>
</organism>
<feature type="non-terminal residue" evidence="2">
    <location>
        <position position="1"/>
    </location>
</feature>
<dbReference type="EMBL" id="CAJVPK010000110">
    <property type="protein sequence ID" value="CAG8450924.1"/>
    <property type="molecule type" value="Genomic_DNA"/>
</dbReference>
<evidence type="ECO:0000256" key="1">
    <source>
        <dbReference type="SAM" id="MobiDB-lite"/>
    </source>
</evidence>
<keyword evidence="3" id="KW-1185">Reference proteome</keyword>
<dbReference type="OrthoDB" id="10491062at2759"/>